<keyword evidence="7 14" id="KW-0812">Transmembrane</keyword>
<keyword evidence="6" id="KW-0808">Transferase</keyword>
<dbReference type="InterPro" id="IPR050351">
    <property type="entry name" value="BphY/WalK/GraS-like"/>
</dbReference>
<comment type="catalytic activity">
    <reaction evidence="1">
        <text>ATP + protein L-histidine = ADP + protein N-phospho-L-histidine.</text>
        <dbReference type="EC" id="2.7.13.3"/>
    </reaction>
</comment>
<keyword evidence="4" id="KW-1003">Cell membrane</keyword>
<keyword evidence="8" id="KW-0547">Nucleotide-binding</keyword>
<evidence type="ECO:0000256" key="12">
    <source>
        <dbReference type="ARBA" id="ARBA00023012"/>
    </source>
</evidence>
<keyword evidence="5" id="KW-0597">Phosphoprotein</keyword>
<evidence type="ECO:0000256" key="7">
    <source>
        <dbReference type="ARBA" id="ARBA00022692"/>
    </source>
</evidence>
<dbReference type="Pfam" id="PF00512">
    <property type="entry name" value="HisKA"/>
    <property type="match status" value="1"/>
</dbReference>
<dbReference type="GO" id="GO:0005886">
    <property type="term" value="C:plasma membrane"/>
    <property type="evidence" value="ECO:0007669"/>
    <property type="project" value="UniProtKB-SubCell"/>
</dbReference>
<evidence type="ECO:0000256" key="9">
    <source>
        <dbReference type="ARBA" id="ARBA00022777"/>
    </source>
</evidence>
<protein>
    <recommendedName>
        <fullName evidence="3">histidine kinase</fullName>
        <ecNumber evidence="3">2.7.13.3</ecNumber>
    </recommendedName>
</protein>
<evidence type="ECO:0000313" key="17">
    <source>
        <dbReference type="Proteomes" id="UP001139534"/>
    </source>
</evidence>
<feature type="domain" description="Histidine kinase" evidence="15">
    <location>
        <begin position="120"/>
        <end position="333"/>
    </location>
</feature>
<evidence type="ECO:0000256" key="11">
    <source>
        <dbReference type="ARBA" id="ARBA00022989"/>
    </source>
</evidence>
<reference evidence="16" key="1">
    <citation type="submission" date="2022-04" db="EMBL/GenBank/DDBJ databases">
        <authorList>
            <person name="Seo M.-J."/>
        </authorList>
    </citation>
    <scope>NUCLEOTIDE SEQUENCE</scope>
    <source>
        <strain evidence="16">MBLB2552</strain>
    </source>
</reference>
<dbReference type="InterPro" id="IPR005467">
    <property type="entry name" value="His_kinase_dom"/>
</dbReference>
<name>A0A9X2BQ91_9BACL</name>
<evidence type="ECO:0000256" key="6">
    <source>
        <dbReference type="ARBA" id="ARBA00022679"/>
    </source>
</evidence>
<evidence type="ECO:0000256" key="13">
    <source>
        <dbReference type="ARBA" id="ARBA00023136"/>
    </source>
</evidence>
<evidence type="ECO:0000256" key="10">
    <source>
        <dbReference type="ARBA" id="ARBA00022840"/>
    </source>
</evidence>
<evidence type="ECO:0000256" key="3">
    <source>
        <dbReference type="ARBA" id="ARBA00012438"/>
    </source>
</evidence>
<dbReference type="Gene3D" id="3.30.565.10">
    <property type="entry name" value="Histidine kinase-like ATPase, C-terminal domain"/>
    <property type="match status" value="1"/>
</dbReference>
<evidence type="ECO:0000256" key="8">
    <source>
        <dbReference type="ARBA" id="ARBA00022741"/>
    </source>
</evidence>
<dbReference type="InterPro" id="IPR003661">
    <property type="entry name" value="HisK_dim/P_dom"/>
</dbReference>
<dbReference type="GO" id="GO:0004721">
    <property type="term" value="F:phosphoprotein phosphatase activity"/>
    <property type="evidence" value="ECO:0007669"/>
    <property type="project" value="TreeGrafter"/>
</dbReference>
<dbReference type="GO" id="GO:0000155">
    <property type="term" value="F:phosphorelay sensor kinase activity"/>
    <property type="evidence" value="ECO:0007669"/>
    <property type="project" value="InterPro"/>
</dbReference>
<evidence type="ECO:0000259" key="15">
    <source>
        <dbReference type="PROSITE" id="PS50109"/>
    </source>
</evidence>
<dbReference type="InterPro" id="IPR036890">
    <property type="entry name" value="HATPase_C_sf"/>
</dbReference>
<dbReference type="Proteomes" id="UP001139534">
    <property type="component" value="Unassembled WGS sequence"/>
</dbReference>
<dbReference type="GO" id="GO:0005524">
    <property type="term" value="F:ATP binding"/>
    <property type="evidence" value="ECO:0007669"/>
    <property type="project" value="UniProtKB-KW"/>
</dbReference>
<dbReference type="InterPro" id="IPR003594">
    <property type="entry name" value="HATPase_dom"/>
</dbReference>
<dbReference type="PRINTS" id="PR00344">
    <property type="entry name" value="BCTRLSENSOR"/>
</dbReference>
<dbReference type="SMART" id="SM00388">
    <property type="entry name" value="HisKA"/>
    <property type="match status" value="1"/>
</dbReference>
<evidence type="ECO:0000313" key="16">
    <source>
        <dbReference type="EMBL" id="MCK8485960.1"/>
    </source>
</evidence>
<keyword evidence="10" id="KW-0067">ATP-binding</keyword>
<dbReference type="AlphaFoldDB" id="A0A9X2BQ91"/>
<keyword evidence="13 14" id="KW-0472">Membrane</keyword>
<evidence type="ECO:0000256" key="2">
    <source>
        <dbReference type="ARBA" id="ARBA00004651"/>
    </source>
</evidence>
<comment type="subcellular location">
    <subcellularLocation>
        <location evidence="2">Cell membrane</location>
        <topology evidence="2">Multi-pass membrane protein</topology>
    </subcellularLocation>
</comment>
<dbReference type="EMBL" id="JALPRK010000001">
    <property type="protein sequence ID" value="MCK8485960.1"/>
    <property type="molecule type" value="Genomic_DNA"/>
</dbReference>
<dbReference type="PROSITE" id="PS50109">
    <property type="entry name" value="HIS_KIN"/>
    <property type="match status" value="1"/>
</dbReference>
<gene>
    <name evidence="16" type="ORF">M0651_02105</name>
</gene>
<dbReference type="PANTHER" id="PTHR45453">
    <property type="entry name" value="PHOSPHATE REGULON SENSOR PROTEIN PHOR"/>
    <property type="match status" value="1"/>
</dbReference>
<dbReference type="EC" id="2.7.13.3" evidence="3"/>
<feature type="transmembrane region" description="Helical" evidence="14">
    <location>
        <begin position="36"/>
        <end position="57"/>
    </location>
</feature>
<proteinExistence type="predicted"/>
<accession>A0A9X2BQ91</accession>
<dbReference type="SMART" id="SM00387">
    <property type="entry name" value="HATPase_c"/>
    <property type="match status" value="1"/>
</dbReference>
<dbReference type="GO" id="GO:0016036">
    <property type="term" value="P:cellular response to phosphate starvation"/>
    <property type="evidence" value="ECO:0007669"/>
    <property type="project" value="TreeGrafter"/>
</dbReference>
<dbReference type="Pfam" id="PF02518">
    <property type="entry name" value="HATPase_c"/>
    <property type="match status" value="1"/>
</dbReference>
<dbReference type="PANTHER" id="PTHR45453:SF2">
    <property type="entry name" value="HISTIDINE KINASE"/>
    <property type="match status" value="1"/>
</dbReference>
<keyword evidence="17" id="KW-1185">Reference proteome</keyword>
<dbReference type="SUPFAM" id="SSF55874">
    <property type="entry name" value="ATPase domain of HSP90 chaperone/DNA topoisomerase II/histidine kinase"/>
    <property type="match status" value="1"/>
</dbReference>
<keyword evidence="12" id="KW-0902">Two-component regulatory system</keyword>
<dbReference type="InterPro" id="IPR004358">
    <property type="entry name" value="Sig_transdc_His_kin-like_C"/>
</dbReference>
<organism evidence="16 17">
    <name type="scientific">Paenibacillus mellifer</name>
    <dbReference type="NCBI Taxonomy" id="2937794"/>
    <lineage>
        <taxon>Bacteria</taxon>
        <taxon>Bacillati</taxon>
        <taxon>Bacillota</taxon>
        <taxon>Bacilli</taxon>
        <taxon>Bacillales</taxon>
        <taxon>Paenibacillaceae</taxon>
        <taxon>Paenibacillus</taxon>
    </lineage>
</organism>
<evidence type="ECO:0000256" key="1">
    <source>
        <dbReference type="ARBA" id="ARBA00000085"/>
    </source>
</evidence>
<keyword evidence="9 16" id="KW-0418">Kinase</keyword>
<dbReference type="CDD" id="cd00082">
    <property type="entry name" value="HisKA"/>
    <property type="match status" value="1"/>
</dbReference>
<feature type="transmembrane region" description="Helical" evidence="14">
    <location>
        <begin position="12"/>
        <end position="30"/>
    </location>
</feature>
<evidence type="ECO:0000256" key="5">
    <source>
        <dbReference type="ARBA" id="ARBA00022553"/>
    </source>
</evidence>
<keyword evidence="11 14" id="KW-1133">Transmembrane helix</keyword>
<evidence type="ECO:0000256" key="14">
    <source>
        <dbReference type="SAM" id="Phobius"/>
    </source>
</evidence>
<evidence type="ECO:0000256" key="4">
    <source>
        <dbReference type="ARBA" id="ARBA00022475"/>
    </source>
</evidence>
<sequence length="335" mass="39013">MRLFWKEHVPLLLFLVPQILLVPFLYWLAGNRQAEIAVYALLLSFTLLLFYLIYRYVSNRGVYRRMMEPPQTLEELLQPAGETPLALALHELLETGYRLYESEFYRNGKQREQQLAFSGRWVHQMKTPISVIQLTLENEREKESFPESVLDSIQEELDRLRKGLEMALYTSRLEQFEHDFHVAPVPLLDVVNEAVADHRKWFIRKGVYPDIRIGEELEVYSDKKWLTFVLGQLITNAVNYSAGVGDKVEFTAYVRGKKMVLDVRDYGIGILKEDIRRVFEPYYTGQRGRQYSESTGMGLYLVHEVCSRLGHRVELASTPGQGTTVSLLFERQLPL</sequence>
<comment type="caution">
    <text evidence="16">The sequence shown here is derived from an EMBL/GenBank/DDBJ whole genome shotgun (WGS) entry which is preliminary data.</text>
</comment>
<dbReference type="RefSeq" id="WP_248550184.1">
    <property type="nucleotide sequence ID" value="NZ_JALPRK010000001.1"/>
</dbReference>